<feature type="compositionally biased region" description="Pro residues" evidence="19">
    <location>
        <begin position="186"/>
        <end position="198"/>
    </location>
</feature>
<evidence type="ECO:0000256" key="15">
    <source>
        <dbReference type="ARBA" id="ARBA00023136"/>
    </source>
</evidence>
<keyword evidence="8" id="KW-1003">Cell membrane</keyword>
<evidence type="ECO:0000256" key="2">
    <source>
        <dbReference type="ARBA" id="ARBA00004651"/>
    </source>
</evidence>
<keyword evidence="16" id="KW-0594">Phospholipid biosynthesis</keyword>
<evidence type="ECO:0000256" key="9">
    <source>
        <dbReference type="ARBA" id="ARBA00022516"/>
    </source>
</evidence>
<keyword evidence="12 18" id="KW-0548">Nucleotidyltransferase</keyword>
<keyword evidence="10 18" id="KW-0808">Transferase</keyword>
<feature type="transmembrane region" description="Helical" evidence="20">
    <location>
        <begin position="497"/>
        <end position="516"/>
    </location>
</feature>
<evidence type="ECO:0000256" key="14">
    <source>
        <dbReference type="ARBA" id="ARBA00023098"/>
    </source>
</evidence>
<evidence type="ECO:0000256" key="4">
    <source>
        <dbReference type="ARBA" id="ARBA00005189"/>
    </source>
</evidence>
<dbReference type="AlphaFoldDB" id="A0A6J4HB48"/>
<comment type="subcellular location">
    <subcellularLocation>
        <location evidence="2">Cell membrane</location>
        <topology evidence="2">Multi-pass membrane protein</topology>
    </subcellularLocation>
</comment>
<evidence type="ECO:0000313" key="21">
    <source>
        <dbReference type="EMBL" id="CAA9217353.1"/>
    </source>
</evidence>
<protein>
    <recommendedName>
        <fullName evidence="7 18">Phosphatidate cytidylyltransferase</fullName>
        <ecNumber evidence="6 18">2.7.7.41</ecNumber>
    </recommendedName>
</protein>
<feature type="compositionally biased region" description="Low complexity" evidence="19">
    <location>
        <begin position="418"/>
        <end position="434"/>
    </location>
</feature>
<accession>A0A6J4HB48</accession>
<dbReference type="GO" id="GO:0004605">
    <property type="term" value="F:phosphatidate cytidylyltransferase activity"/>
    <property type="evidence" value="ECO:0007669"/>
    <property type="project" value="UniProtKB-EC"/>
</dbReference>
<feature type="transmembrane region" description="Helical" evidence="20">
    <location>
        <begin position="522"/>
        <end position="540"/>
    </location>
</feature>
<feature type="region of interest" description="Disordered" evidence="19">
    <location>
        <begin position="52"/>
        <end position="360"/>
    </location>
</feature>
<comment type="catalytic activity">
    <reaction evidence="1 18">
        <text>a 1,2-diacyl-sn-glycero-3-phosphate + CTP + H(+) = a CDP-1,2-diacyl-sn-glycerol + diphosphate</text>
        <dbReference type="Rhea" id="RHEA:16229"/>
        <dbReference type="ChEBI" id="CHEBI:15378"/>
        <dbReference type="ChEBI" id="CHEBI:33019"/>
        <dbReference type="ChEBI" id="CHEBI:37563"/>
        <dbReference type="ChEBI" id="CHEBI:58332"/>
        <dbReference type="ChEBI" id="CHEBI:58608"/>
        <dbReference type="EC" id="2.7.7.41"/>
    </reaction>
</comment>
<keyword evidence="13 20" id="KW-1133">Transmembrane helix</keyword>
<evidence type="ECO:0000256" key="18">
    <source>
        <dbReference type="RuleBase" id="RU003938"/>
    </source>
</evidence>
<dbReference type="InterPro" id="IPR000374">
    <property type="entry name" value="PC_trans"/>
</dbReference>
<comment type="pathway">
    <text evidence="4">Lipid metabolism.</text>
</comment>
<keyword evidence="11 18" id="KW-0812">Transmembrane</keyword>
<evidence type="ECO:0000256" key="19">
    <source>
        <dbReference type="SAM" id="MobiDB-lite"/>
    </source>
</evidence>
<dbReference type="Pfam" id="PF01148">
    <property type="entry name" value="CTP_transf_1"/>
    <property type="match status" value="1"/>
</dbReference>
<feature type="region of interest" description="Disordered" evidence="19">
    <location>
        <begin position="398"/>
        <end position="446"/>
    </location>
</feature>
<feature type="region of interest" description="Disordered" evidence="19">
    <location>
        <begin position="1"/>
        <end position="34"/>
    </location>
</feature>
<evidence type="ECO:0000256" key="7">
    <source>
        <dbReference type="ARBA" id="ARBA00019373"/>
    </source>
</evidence>
<feature type="transmembrane region" description="Helical" evidence="20">
    <location>
        <begin position="580"/>
        <end position="600"/>
    </location>
</feature>
<feature type="compositionally biased region" description="Acidic residues" evidence="19">
    <location>
        <begin position="270"/>
        <end position="282"/>
    </location>
</feature>
<evidence type="ECO:0000256" key="3">
    <source>
        <dbReference type="ARBA" id="ARBA00005119"/>
    </source>
</evidence>
<evidence type="ECO:0000256" key="10">
    <source>
        <dbReference type="ARBA" id="ARBA00022679"/>
    </source>
</evidence>
<feature type="compositionally biased region" description="Pro residues" evidence="19">
    <location>
        <begin position="96"/>
        <end position="120"/>
    </location>
</feature>
<evidence type="ECO:0000256" key="8">
    <source>
        <dbReference type="ARBA" id="ARBA00022475"/>
    </source>
</evidence>
<evidence type="ECO:0000256" key="13">
    <source>
        <dbReference type="ARBA" id="ARBA00022989"/>
    </source>
</evidence>
<evidence type="ECO:0000256" key="16">
    <source>
        <dbReference type="ARBA" id="ARBA00023209"/>
    </source>
</evidence>
<keyword evidence="9" id="KW-0444">Lipid biosynthesis</keyword>
<sequence>MDEFQTDDRTEAAQEDVLSTNPGPAWSGVTRGPRPAAEGVRIIGAEEAAAAIEAGQVSPRVPDDAPRFGDVPEAPSGPHPSLRFPGSDPAAVAKPPVVPPPPPPPPPVPPPTEAPAPGLDPPGTAAPSWSGAFDSKPSRSDDPGGFWDPPVVPTAAPGRFEELVAAAAKAEAEAQAPVAPDTDLPGAPPRSPAAAPPPELREITRDHPLTSNSGEWAVASGLGGNVGPPARSRPSAEGRSLPGAAPGPASPQSDWDRLTGSTSGGRPVGEEDGDSWEFFEERDDVRGPRPAAASGASDGPPTMSLPHWTEPPSGEVPRILADGPAPEAAADDELSAWSALSTGPRWRDQPADWDEADFHDTVLDDREARLGALRDEPEQGGEGDLFSFDDEAAAPVPAAVGQARGTATQVRPTRKPRGQAPRGGSRRAGPVAPAGGPGGSGGEGGTDISTRVVTGVIVAGVVLAATAIGPRALLIIVLAAVTMAAAELFQSLRTRGYQPATLLGLVGCASMVAGAYWRGEAAFPLVLTLMVIFSFLWYLAGVVHAKPTMNIAVTLFAFVYVGFLGSFAALFLRVPRGEGVGILLGAVIVTAAHDIGAYLVGKYMGKTPLAPELSPNKTFEGLVGGVLASVAVGLLVVSQIGPWDVGKAFWLGVVVAIAAPLGDLCESMIKRDLGVKDMGKLLPGHGGVLDRIDALLFVIPATYYLWSLLV</sequence>
<dbReference type="EMBL" id="CADCTB010000030">
    <property type="protein sequence ID" value="CAA9217353.1"/>
    <property type="molecule type" value="Genomic_DNA"/>
</dbReference>
<feature type="compositionally biased region" description="Basic and acidic residues" evidence="19">
    <location>
        <begin position="345"/>
        <end position="360"/>
    </location>
</feature>
<evidence type="ECO:0000256" key="1">
    <source>
        <dbReference type="ARBA" id="ARBA00001698"/>
    </source>
</evidence>
<keyword evidence="14" id="KW-0443">Lipid metabolism</keyword>
<dbReference type="GO" id="GO:0016024">
    <property type="term" value="P:CDP-diacylglycerol biosynthetic process"/>
    <property type="evidence" value="ECO:0007669"/>
    <property type="project" value="UniProtKB-UniPathway"/>
</dbReference>
<feature type="transmembrane region" description="Helical" evidence="20">
    <location>
        <begin position="552"/>
        <end position="574"/>
    </location>
</feature>
<dbReference type="UniPathway" id="UPA00557">
    <property type="reaction ID" value="UER00614"/>
</dbReference>
<feature type="compositionally biased region" description="Low complexity" evidence="19">
    <location>
        <begin position="163"/>
        <end position="179"/>
    </location>
</feature>
<name>A0A6J4HB48_9ACTN</name>
<evidence type="ECO:0000256" key="11">
    <source>
        <dbReference type="ARBA" id="ARBA00022692"/>
    </source>
</evidence>
<feature type="compositionally biased region" description="Gly residues" evidence="19">
    <location>
        <begin position="435"/>
        <end position="445"/>
    </location>
</feature>
<dbReference type="PANTHER" id="PTHR46382">
    <property type="entry name" value="PHOSPHATIDATE CYTIDYLYLTRANSFERASE"/>
    <property type="match status" value="1"/>
</dbReference>
<evidence type="ECO:0000256" key="20">
    <source>
        <dbReference type="SAM" id="Phobius"/>
    </source>
</evidence>
<evidence type="ECO:0000256" key="12">
    <source>
        <dbReference type="ARBA" id="ARBA00022695"/>
    </source>
</evidence>
<dbReference type="PROSITE" id="PS01315">
    <property type="entry name" value="CDS"/>
    <property type="match status" value="1"/>
</dbReference>
<comment type="pathway">
    <text evidence="3 18">Phospholipid metabolism; CDP-diacylglycerol biosynthesis; CDP-diacylglycerol from sn-glycerol 3-phosphate: step 3/3.</text>
</comment>
<feature type="compositionally biased region" description="Low complexity" evidence="19">
    <location>
        <begin position="238"/>
        <end position="253"/>
    </location>
</feature>
<feature type="compositionally biased region" description="Basic and acidic residues" evidence="19">
    <location>
        <begin position="199"/>
        <end position="208"/>
    </location>
</feature>
<dbReference type="PANTHER" id="PTHR46382:SF1">
    <property type="entry name" value="PHOSPHATIDATE CYTIDYLYLTRANSFERASE"/>
    <property type="match status" value="1"/>
</dbReference>
<feature type="transmembrane region" description="Helical" evidence="20">
    <location>
        <begin position="456"/>
        <end position="485"/>
    </location>
</feature>
<comment type="similarity">
    <text evidence="5 18">Belongs to the CDS family.</text>
</comment>
<dbReference type="GO" id="GO:0005886">
    <property type="term" value="C:plasma membrane"/>
    <property type="evidence" value="ECO:0007669"/>
    <property type="project" value="UniProtKB-SubCell"/>
</dbReference>
<feature type="compositionally biased region" description="Low complexity" evidence="19">
    <location>
        <begin position="288"/>
        <end position="301"/>
    </location>
</feature>
<feature type="transmembrane region" description="Helical" evidence="20">
    <location>
        <begin position="688"/>
        <end position="706"/>
    </location>
</feature>
<evidence type="ECO:0000256" key="5">
    <source>
        <dbReference type="ARBA" id="ARBA00010185"/>
    </source>
</evidence>
<organism evidence="21">
    <name type="scientific">uncultured Acidimicrobiales bacterium</name>
    <dbReference type="NCBI Taxonomy" id="310071"/>
    <lineage>
        <taxon>Bacteria</taxon>
        <taxon>Bacillati</taxon>
        <taxon>Actinomycetota</taxon>
        <taxon>Acidimicrobiia</taxon>
        <taxon>Acidimicrobiales</taxon>
        <taxon>environmental samples</taxon>
    </lineage>
</organism>
<reference evidence="21" key="1">
    <citation type="submission" date="2020-02" db="EMBL/GenBank/DDBJ databases">
        <authorList>
            <person name="Meier V. D."/>
        </authorList>
    </citation>
    <scope>NUCLEOTIDE SEQUENCE</scope>
    <source>
        <strain evidence="21">AVDCRST_MAG10</strain>
    </source>
</reference>
<gene>
    <name evidence="21" type="ORF">AVDCRST_MAG10-472</name>
</gene>
<feature type="transmembrane region" description="Helical" evidence="20">
    <location>
        <begin position="621"/>
        <end position="642"/>
    </location>
</feature>
<proteinExistence type="inferred from homology"/>
<evidence type="ECO:0000256" key="17">
    <source>
        <dbReference type="ARBA" id="ARBA00023264"/>
    </source>
</evidence>
<feature type="compositionally biased region" description="Basic and acidic residues" evidence="19">
    <location>
        <begin position="1"/>
        <end position="12"/>
    </location>
</feature>
<evidence type="ECO:0000256" key="6">
    <source>
        <dbReference type="ARBA" id="ARBA00012487"/>
    </source>
</evidence>
<dbReference type="EC" id="2.7.7.41" evidence="6 18"/>
<keyword evidence="15 20" id="KW-0472">Membrane</keyword>
<keyword evidence="17" id="KW-1208">Phospholipid metabolism</keyword>